<sequence>MNAAAVDLQCNRIQASLSVVPPSLKNRADVFSLLAEMAVSTNRPVTSAEGELHALVSFHRPVYRIPRWNDTIQQQPVRIPVCTVVTGNVGGPRYGQDSYDDSDAANCARLRLAGLAARTMENNVLLREARSYENSPNDPEAINDRGLTSSLLVHPSFCVNKTSLSRRPYARSNHHRGNTACRFVQKPTTTYDQLRLGQMQIGDKAAHSPPPPSSSSIHSLYESIPE</sequence>
<comment type="caution">
    <text evidence="2">The sequence shown here is derived from an EMBL/GenBank/DDBJ whole genome shotgun (WGS) entry which is preliminary data.</text>
</comment>
<gene>
    <name evidence="2" type="ORF">K0M31_013484</name>
</gene>
<proteinExistence type="predicted"/>
<dbReference type="AlphaFoldDB" id="A0AA40FHW7"/>
<dbReference type="EMBL" id="JAHYIQ010000037">
    <property type="protein sequence ID" value="KAK1119295.1"/>
    <property type="molecule type" value="Genomic_DNA"/>
</dbReference>
<feature type="region of interest" description="Disordered" evidence="1">
    <location>
        <begin position="202"/>
        <end position="226"/>
    </location>
</feature>
<name>A0AA40FHW7_9HYME</name>
<evidence type="ECO:0000256" key="1">
    <source>
        <dbReference type="SAM" id="MobiDB-lite"/>
    </source>
</evidence>
<keyword evidence="3" id="KW-1185">Reference proteome</keyword>
<evidence type="ECO:0000313" key="2">
    <source>
        <dbReference type="EMBL" id="KAK1119295.1"/>
    </source>
</evidence>
<organism evidence="2 3">
    <name type="scientific">Melipona bicolor</name>
    <dbReference type="NCBI Taxonomy" id="60889"/>
    <lineage>
        <taxon>Eukaryota</taxon>
        <taxon>Metazoa</taxon>
        <taxon>Ecdysozoa</taxon>
        <taxon>Arthropoda</taxon>
        <taxon>Hexapoda</taxon>
        <taxon>Insecta</taxon>
        <taxon>Pterygota</taxon>
        <taxon>Neoptera</taxon>
        <taxon>Endopterygota</taxon>
        <taxon>Hymenoptera</taxon>
        <taxon>Apocrita</taxon>
        <taxon>Aculeata</taxon>
        <taxon>Apoidea</taxon>
        <taxon>Anthophila</taxon>
        <taxon>Apidae</taxon>
        <taxon>Melipona</taxon>
    </lineage>
</organism>
<reference evidence="2" key="1">
    <citation type="submission" date="2021-10" db="EMBL/GenBank/DDBJ databases">
        <title>Melipona bicolor Genome sequencing and assembly.</title>
        <authorList>
            <person name="Araujo N.S."/>
            <person name="Arias M.C."/>
        </authorList>
    </citation>
    <scope>NUCLEOTIDE SEQUENCE</scope>
    <source>
        <strain evidence="2">USP_2M_L1-L4_2017</strain>
        <tissue evidence="2">Whole body</tissue>
    </source>
</reference>
<evidence type="ECO:0000313" key="3">
    <source>
        <dbReference type="Proteomes" id="UP001177670"/>
    </source>
</evidence>
<protein>
    <submittedName>
        <fullName evidence="2">Uncharacterized protein</fullName>
    </submittedName>
</protein>
<accession>A0AA40FHW7</accession>
<dbReference type="Proteomes" id="UP001177670">
    <property type="component" value="Unassembled WGS sequence"/>
</dbReference>